<sequence>MQRAIFVPCPLRREALPLHPAFLMVEKAAITGLPSRPCGRHKAKVKVAMISGRNGSRLRPRAQDQHDQTREGSSVHRRFRLGTLCLGLVLVGTTGCSAIKAPVPKDPDALAEYKAANDPYEPLNRKMFNLTMKFDTWALRPVAKAYVWAVPRPVRNSLGNMITTMNEPSVFFNDVGAGKPRRAGDSFVRWCINMTVGIGGLIDVAKMAGFPHHDNDAGLTMANWGISSGPYLFLPMGPSSFRDGIGYGIDQGLSPWDYVPRGYGLVSFNWAYNMMGVVHGRSEHLEDLDALQRDALDPYATIRSAYQQQRKAQAEAIKNDRRATVPDWYQ</sequence>
<gene>
    <name evidence="4" type="primary">vacJ</name>
    <name evidence="4" type="ORF">AGA_738</name>
</gene>
<dbReference type="PRINTS" id="PR01805">
    <property type="entry name" value="VACJLIPOPROT"/>
</dbReference>
<feature type="compositionally biased region" description="Basic and acidic residues" evidence="3">
    <location>
        <begin position="61"/>
        <end position="74"/>
    </location>
</feature>
<dbReference type="Pfam" id="PF04333">
    <property type="entry name" value="MlaA"/>
    <property type="match status" value="1"/>
</dbReference>
<name>A0A0U5F2B1_9PROT</name>
<dbReference type="GO" id="GO:0016020">
    <property type="term" value="C:membrane"/>
    <property type="evidence" value="ECO:0007669"/>
    <property type="project" value="InterPro"/>
</dbReference>
<evidence type="ECO:0000256" key="3">
    <source>
        <dbReference type="SAM" id="MobiDB-lite"/>
    </source>
</evidence>
<evidence type="ECO:0000313" key="5">
    <source>
        <dbReference type="Proteomes" id="UP000068250"/>
    </source>
</evidence>
<keyword evidence="2" id="KW-0732">Signal</keyword>
<dbReference type="EMBL" id="LN609302">
    <property type="protein sequence ID" value="CEF54357.1"/>
    <property type="molecule type" value="Genomic_DNA"/>
</dbReference>
<evidence type="ECO:0000256" key="2">
    <source>
        <dbReference type="ARBA" id="ARBA00022729"/>
    </source>
</evidence>
<dbReference type="AlphaFoldDB" id="A0A0U5F2B1"/>
<evidence type="ECO:0000313" key="4">
    <source>
        <dbReference type="EMBL" id="CEF54357.1"/>
    </source>
</evidence>
<dbReference type="Proteomes" id="UP000068250">
    <property type="component" value="Chromosome I"/>
</dbReference>
<feature type="region of interest" description="Disordered" evidence="3">
    <location>
        <begin position="54"/>
        <end position="74"/>
    </location>
</feature>
<dbReference type="GO" id="GO:0120010">
    <property type="term" value="P:intermembrane phospholipid transfer"/>
    <property type="evidence" value="ECO:0007669"/>
    <property type="project" value="TreeGrafter"/>
</dbReference>
<dbReference type="PANTHER" id="PTHR30035">
    <property type="entry name" value="LIPOPROTEIN VACJ-RELATED"/>
    <property type="match status" value="1"/>
</dbReference>
<dbReference type="STRING" id="431306.AGA_738"/>
<organism evidence="4 5">
    <name type="scientific">Acetobacter ghanensis</name>
    <dbReference type="NCBI Taxonomy" id="431306"/>
    <lineage>
        <taxon>Bacteria</taxon>
        <taxon>Pseudomonadati</taxon>
        <taxon>Pseudomonadota</taxon>
        <taxon>Alphaproteobacteria</taxon>
        <taxon>Acetobacterales</taxon>
        <taxon>Acetobacteraceae</taxon>
        <taxon>Acetobacter</taxon>
    </lineage>
</organism>
<dbReference type="InterPro" id="IPR007428">
    <property type="entry name" value="MlaA"/>
</dbReference>
<accession>A0A0U5F2B1</accession>
<comment type="similarity">
    <text evidence="1">Belongs to the MlaA family.</text>
</comment>
<proteinExistence type="inferred from homology"/>
<dbReference type="PANTHER" id="PTHR30035:SF3">
    <property type="entry name" value="INTERMEMBRANE PHOSPHOLIPID TRANSPORT SYSTEM LIPOPROTEIN MLAA"/>
    <property type="match status" value="1"/>
</dbReference>
<dbReference type="PATRIC" id="fig|431306.5.peg.718"/>
<reference evidence="5" key="1">
    <citation type="submission" date="2014-09" db="EMBL/GenBank/DDBJ databases">
        <authorList>
            <person name="Illeghems K.G."/>
        </authorList>
    </citation>
    <scope>NUCLEOTIDE SEQUENCE [LARGE SCALE GENOMIC DNA]</scope>
    <source>
        <strain evidence="5">LMG 23848T</strain>
    </source>
</reference>
<protein>
    <submittedName>
        <fullName evidence="4">VacJ family lipoprotein</fullName>
    </submittedName>
</protein>
<evidence type="ECO:0000256" key="1">
    <source>
        <dbReference type="ARBA" id="ARBA00010634"/>
    </source>
</evidence>
<keyword evidence="4" id="KW-0449">Lipoprotein</keyword>